<comment type="caution">
    <text evidence="2">The sequence shown here is derived from an EMBL/GenBank/DDBJ whole genome shotgun (WGS) entry which is preliminary data.</text>
</comment>
<dbReference type="Proteomes" id="UP000095149">
    <property type="component" value="Unassembled WGS sequence"/>
</dbReference>
<evidence type="ECO:0000313" key="3">
    <source>
        <dbReference type="Proteomes" id="UP000095149"/>
    </source>
</evidence>
<feature type="region of interest" description="Disordered" evidence="1">
    <location>
        <begin position="1"/>
        <end position="44"/>
    </location>
</feature>
<evidence type="ECO:0000313" key="2">
    <source>
        <dbReference type="EMBL" id="ODO10309.1"/>
    </source>
</evidence>
<reference evidence="2 3" key="1">
    <citation type="submission" date="2016-06" db="EMBL/GenBank/DDBJ databases">
        <title>Evolution of pathogenesis and genome organization in the Tremellales.</title>
        <authorList>
            <person name="Cuomo C."/>
            <person name="Litvintseva A."/>
            <person name="Heitman J."/>
            <person name="Chen Y."/>
            <person name="Sun S."/>
            <person name="Springer D."/>
            <person name="Dromer F."/>
            <person name="Young S."/>
            <person name="Zeng Q."/>
            <person name="Chapman S."/>
            <person name="Gujja S."/>
            <person name="Saif S."/>
            <person name="Birren B."/>
        </authorList>
    </citation>
    <scope>NUCLEOTIDE SEQUENCE [LARGE SCALE GENOMIC DNA]</scope>
    <source>
        <strain evidence="2 3">CBS 6273</strain>
    </source>
</reference>
<protein>
    <submittedName>
        <fullName evidence="2">Uncharacterized protein</fullName>
    </submittedName>
</protein>
<dbReference type="AlphaFoldDB" id="A0A1E3KB19"/>
<proteinExistence type="predicted"/>
<accession>A0A1E3KB19</accession>
<gene>
    <name evidence="2" type="ORF">I350_02538</name>
</gene>
<feature type="compositionally biased region" description="Low complexity" evidence="1">
    <location>
        <begin position="1"/>
        <end position="13"/>
    </location>
</feature>
<organism evidence="2 3">
    <name type="scientific">Cryptococcus amylolentus CBS 6273</name>
    <dbReference type="NCBI Taxonomy" id="1296118"/>
    <lineage>
        <taxon>Eukaryota</taxon>
        <taxon>Fungi</taxon>
        <taxon>Dikarya</taxon>
        <taxon>Basidiomycota</taxon>
        <taxon>Agaricomycotina</taxon>
        <taxon>Tremellomycetes</taxon>
        <taxon>Tremellales</taxon>
        <taxon>Cryptococcaceae</taxon>
        <taxon>Cryptococcus</taxon>
    </lineage>
</organism>
<sequence>MPNNNNNSGSASNYEMSTLPASANTNTNTDVEAGAPPRGDSERDVWWPGKEELFAWLRHPFPEGRLGKGRQVFEVLRDLVLLVVLVA</sequence>
<dbReference type="EMBL" id="MEKH01000003">
    <property type="protein sequence ID" value="ODO10309.1"/>
    <property type="molecule type" value="Genomic_DNA"/>
</dbReference>
<feature type="compositionally biased region" description="Polar residues" evidence="1">
    <location>
        <begin position="14"/>
        <end position="30"/>
    </location>
</feature>
<evidence type="ECO:0000256" key="1">
    <source>
        <dbReference type="SAM" id="MobiDB-lite"/>
    </source>
</evidence>
<name>A0A1E3KB19_9TREE</name>